<sequence length="441" mass="51152">MGITLTLQGMVCRKNRAPLALEAVREWLTRVAVWFEEVGDVVLDAQLGRDAEERPILRVFVHPAAEPIEVRLDTEGRVRASAITTPAGPGYHIWLCRLLRTMSQEFSFSWVLDDCRDDTGYFLRQDRQAAESAFLEWLARECQNRPHSPGLRGDCEYTYPAEVLTPLGPRDRHWRECITQNPGAGTDFFPWWDVDIHANFYRNRALVNLWCHYPWRPPLTESEGEKTDQIAADLATAFQLDPAAELPWVEWLEVLQHIHQDAADEHFCVTPDDRDLSIQLWRRAGPVPNLRQPPLGYRRYPVWVRLDGGWRVQIPGDFLWEWDEERNWTAWNRHRAIWFRRLGFHSGNGKVRSPQELLNFGRQTLLGEGEEIQGEPACGPDRLAVFGQVEEDGRTLWRLMGVAVADEQLVLCNIYMQDSSDLSWAKDIWCSLHHQNPRESR</sequence>
<proteinExistence type="predicted"/>
<reference evidence="1 2" key="1">
    <citation type="submission" date="2020-07" db="EMBL/GenBank/DDBJ databases">
        <title>Thermogemmata thermophila gen. nov., sp. nov., a novel moderate thermophilic planctomycete from a Kamchatka hot spring.</title>
        <authorList>
            <person name="Elcheninov A.G."/>
            <person name="Podosokorskaya O.A."/>
            <person name="Kovaleva O.L."/>
            <person name="Novikov A."/>
            <person name="Bonch-Osmolovskaya E.A."/>
            <person name="Toshchakov S.V."/>
            <person name="Kublanov I.V."/>
        </authorList>
    </citation>
    <scope>NUCLEOTIDE SEQUENCE [LARGE SCALE GENOMIC DNA]</scope>
    <source>
        <strain evidence="1 2">2918</strain>
    </source>
</reference>
<protein>
    <submittedName>
        <fullName evidence="1">Uncharacterized protein</fullName>
    </submittedName>
</protein>
<evidence type="ECO:0000313" key="1">
    <source>
        <dbReference type="EMBL" id="MBA2226410.1"/>
    </source>
</evidence>
<dbReference type="EMBL" id="JACEFB010000006">
    <property type="protein sequence ID" value="MBA2226410.1"/>
    <property type="molecule type" value="Genomic_DNA"/>
</dbReference>
<evidence type="ECO:0000313" key="2">
    <source>
        <dbReference type="Proteomes" id="UP000542342"/>
    </source>
</evidence>
<accession>A0A7V8VE75</accession>
<comment type="caution">
    <text evidence="1">The sequence shown here is derived from an EMBL/GenBank/DDBJ whole genome shotgun (WGS) entry which is preliminary data.</text>
</comment>
<gene>
    <name evidence="1" type="ORF">H0921_09590</name>
</gene>
<dbReference type="AlphaFoldDB" id="A0A7V8VE75"/>
<organism evidence="1 2">
    <name type="scientific">Thermogemmata fonticola</name>
    <dbReference type="NCBI Taxonomy" id="2755323"/>
    <lineage>
        <taxon>Bacteria</taxon>
        <taxon>Pseudomonadati</taxon>
        <taxon>Planctomycetota</taxon>
        <taxon>Planctomycetia</taxon>
        <taxon>Gemmatales</taxon>
        <taxon>Gemmataceae</taxon>
        <taxon>Thermogemmata</taxon>
    </lineage>
</organism>
<dbReference type="RefSeq" id="WP_194537858.1">
    <property type="nucleotide sequence ID" value="NZ_JACEFB010000006.1"/>
</dbReference>
<name>A0A7V8VE75_9BACT</name>
<dbReference type="Proteomes" id="UP000542342">
    <property type="component" value="Unassembled WGS sequence"/>
</dbReference>
<keyword evidence="2" id="KW-1185">Reference proteome</keyword>